<dbReference type="PANTHER" id="PTHR21780:SF0">
    <property type="entry name" value="TRANSMEMBRANE PROTEIN 209"/>
    <property type="match status" value="1"/>
</dbReference>
<dbReference type="OrthoDB" id="509821at2759"/>
<proteinExistence type="predicted"/>
<evidence type="ECO:0000313" key="3">
    <source>
        <dbReference type="EMBL" id="EIE25704.1"/>
    </source>
</evidence>
<dbReference type="PANTHER" id="PTHR21780">
    <property type="entry name" value="TRANSMEMBRANE PROTEIN 209"/>
    <property type="match status" value="1"/>
</dbReference>
<comment type="caution">
    <text evidence="3">The sequence shown here is derived from an EMBL/GenBank/DDBJ whole genome shotgun (WGS) entry which is preliminary data.</text>
</comment>
<dbReference type="GO" id="GO:0016020">
    <property type="term" value="C:membrane"/>
    <property type="evidence" value="ECO:0007669"/>
    <property type="project" value="TreeGrafter"/>
</dbReference>
<dbReference type="GeneID" id="17043708"/>
<accession>I0Z4Y5</accession>
<keyword evidence="2" id="KW-0472">Membrane</keyword>
<dbReference type="AlphaFoldDB" id="I0Z4Y5"/>
<dbReference type="InterPro" id="IPR019176">
    <property type="entry name" value="Cytochrome_B561-rel"/>
</dbReference>
<dbReference type="RefSeq" id="XP_005650248.1">
    <property type="nucleotide sequence ID" value="XM_005650191.1"/>
</dbReference>
<evidence type="ECO:0000256" key="1">
    <source>
        <dbReference type="SAM" id="MobiDB-lite"/>
    </source>
</evidence>
<dbReference type="Proteomes" id="UP000007264">
    <property type="component" value="Unassembled WGS sequence"/>
</dbReference>
<feature type="transmembrane region" description="Helical" evidence="2">
    <location>
        <begin position="6"/>
        <end position="28"/>
    </location>
</feature>
<dbReference type="KEGG" id="csl:COCSUDRAFT_64788"/>
<evidence type="ECO:0000313" key="4">
    <source>
        <dbReference type="Proteomes" id="UP000007264"/>
    </source>
</evidence>
<sequence length="572" mass="60774">MPEVFISAGLGTALYFGLLTLHYLAALLPRPTPAKWAKELREGQKTLLSSAKRITVSGGKPQTPVAKSSAPTKPATPKPTPPSLGPPLRAAKPIASPMTPQQQRGDSGGGPYTRGSPASHGSGLGYSTRVVSTPEQLQRYMDSFEASTRGNASPEPGYGNYGGSPFGYGATATDALPLGYGTGTAGVATPPGTAVLTYRPSLQARGKAGSPHRGDGRLSPSSVETLEAVLARLATGRRTLEVWTEQLRSWLASELLQPLDRLVATVQKDVIKATADLGWTGLQLSELDADTEAAGSGAAAKAGTGSRGGAPDADEALLLAQLTQRLRQQPAQPPPEIVACLKAVNQYQQLAALLRGEQPRALLPPTPRGYVAARLRQLAAGPVVAAFDWDGGGSWGGKPWSPELPTDSALLLYLFAAFLTNKDNKALIFTDRHVLYIGLKRQSAPKWEFALEEVGQSPQQAGPLFLGALPPRPPPAFSAILSFRPNANALSRQTFKFKITMLTRNHRTLMHVKYVACIVLAEKQPILASPNAKLSGEGFIGDRSLDYLKLSAVLKPGDPVYSIFSGRWFGLW</sequence>
<protein>
    <submittedName>
        <fullName evidence="3">Uncharacterized protein</fullName>
    </submittedName>
</protein>
<dbReference type="Pfam" id="PF09786">
    <property type="entry name" value="CytochromB561_N"/>
    <property type="match status" value="1"/>
</dbReference>
<dbReference type="EMBL" id="AGSI01000003">
    <property type="protein sequence ID" value="EIE25704.1"/>
    <property type="molecule type" value="Genomic_DNA"/>
</dbReference>
<name>I0Z4Y5_COCSC</name>
<feature type="region of interest" description="Disordered" evidence="1">
    <location>
        <begin position="51"/>
        <end position="127"/>
    </location>
</feature>
<keyword evidence="2" id="KW-0812">Transmembrane</keyword>
<reference evidence="3 4" key="1">
    <citation type="journal article" date="2012" name="Genome Biol.">
        <title>The genome of the polar eukaryotic microalga coccomyxa subellipsoidea reveals traits of cold adaptation.</title>
        <authorList>
            <person name="Blanc G."/>
            <person name="Agarkova I."/>
            <person name="Grimwood J."/>
            <person name="Kuo A."/>
            <person name="Brueggeman A."/>
            <person name="Dunigan D."/>
            <person name="Gurnon J."/>
            <person name="Ladunga I."/>
            <person name="Lindquist E."/>
            <person name="Lucas S."/>
            <person name="Pangilinan J."/>
            <person name="Proschold T."/>
            <person name="Salamov A."/>
            <person name="Schmutz J."/>
            <person name="Weeks D."/>
            <person name="Yamada T."/>
            <person name="Claverie J.M."/>
            <person name="Grigoriev I."/>
            <person name="Van Etten J."/>
            <person name="Lomsadze A."/>
            <person name="Borodovsky M."/>
        </authorList>
    </citation>
    <scope>NUCLEOTIDE SEQUENCE [LARGE SCALE GENOMIC DNA]</scope>
    <source>
        <strain evidence="3 4">C-169</strain>
    </source>
</reference>
<organism evidence="3 4">
    <name type="scientific">Coccomyxa subellipsoidea (strain C-169)</name>
    <name type="common">Green microalga</name>
    <dbReference type="NCBI Taxonomy" id="574566"/>
    <lineage>
        <taxon>Eukaryota</taxon>
        <taxon>Viridiplantae</taxon>
        <taxon>Chlorophyta</taxon>
        <taxon>core chlorophytes</taxon>
        <taxon>Trebouxiophyceae</taxon>
        <taxon>Trebouxiophyceae incertae sedis</taxon>
        <taxon>Coccomyxaceae</taxon>
        <taxon>Coccomyxa</taxon>
        <taxon>Coccomyxa subellipsoidea</taxon>
    </lineage>
</organism>
<evidence type="ECO:0000256" key="2">
    <source>
        <dbReference type="SAM" id="Phobius"/>
    </source>
</evidence>
<keyword evidence="4" id="KW-1185">Reference proteome</keyword>
<dbReference type="eggNOG" id="KOG4670">
    <property type="taxonomic scope" value="Eukaryota"/>
</dbReference>
<keyword evidence="2" id="KW-1133">Transmembrane helix</keyword>
<gene>
    <name evidence="3" type="ORF">COCSUDRAFT_64788</name>
</gene>
<feature type="compositionally biased region" description="Pro residues" evidence="1">
    <location>
        <begin position="74"/>
        <end position="85"/>
    </location>
</feature>